<protein>
    <submittedName>
        <fullName evidence="3">Putative secreted protein (Por secretion system target)</fullName>
    </submittedName>
</protein>
<dbReference type="SUPFAM" id="SSF63829">
    <property type="entry name" value="Calcium-dependent phosphotriesterase"/>
    <property type="match status" value="1"/>
</dbReference>
<dbReference type="NCBIfam" id="TIGR04183">
    <property type="entry name" value="Por_Secre_tail"/>
    <property type="match status" value="1"/>
</dbReference>
<keyword evidence="4" id="KW-1185">Reference proteome</keyword>
<keyword evidence="1" id="KW-0732">Signal</keyword>
<reference evidence="3 4" key="1">
    <citation type="submission" date="2018-06" db="EMBL/GenBank/DDBJ databases">
        <title>Genomic Encyclopedia of Archaeal and Bacterial Type Strains, Phase II (KMG-II): from individual species to whole genera.</title>
        <authorList>
            <person name="Goeker M."/>
        </authorList>
    </citation>
    <scope>NUCLEOTIDE SEQUENCE [LARGE SCALE GENOMIC DNA]</scope>
    <source>
        <strain evidence="3 4">DSM 25663</strain>
    </source>
</reference>
<dbReference type="EMBL" id="QLSZ01000008">
    <property type="protein sequence ID" value="RAR71267.1"/>
    <property type="molecule type" value="Genomic_DNA"/>
</dbReference>
<dbReference type="Gene3D" id="2.130.10.10">
    <property type="entry name" value="YVTN repeat-like/Quinoprotein amine dehydrogenase"/>
    <property type="match status" value="1"/>
</dbReference>
<dbReference type="AlphaFoldDB" id="A0A328YKX2"/>
<dbReference type="InterPro" id="IPR048954">
    <property type="entry name" value="PorZ_N"/>
</dbReference>
<dbReference type="Pfam" id="PF07494">
    <property type="entry name" value="Reg_prop"/>
    <property type="match status" value="1"/>
</dbReference>
<evidence type="ECO:0000256" key="1">
    <source>
        <dbReference type="ARBA" id="ARBA00022729"/>
    </source>
</evidence>
<proteinExistence type="predicted"/>
<evidence type="ECO:0000313" key="3">
    <source>
        <dbReference type="EMBL" id="RAR71267.1"/>
    </source>
</evidence>
<dbReference type="InterPro" id="IPR011110">
    <property type="entry name" value="Reg_prop"/>
</dbReference>
<accession>A0A328YKX2</accession>
<gene>
    <name evidence="3" type="ORF">CLV55_1084</name>
</gene>
<organism evidence="3 4">
    <name type="scientific">Flavobacterium aciduliphilum</name>
    <dbReference type="NCBI Taxonomy" id="1101402"/>
    <lineage>
        <taxon>Bacteria</taxon>
        <taxon>Pseudomonadati</taxon>
        <taxon>Bacteroidota</taxon>
        <taxon>Flavobacteriia</taxon>
        <taxon>Flavobacteriales</taxon>
        <taxon>Flavobacteriaceae</taxon>
        <taxon>Flavobacterium</taxon>
    </lineage>
</organism>
<sequence>MLKKSIFLVILFHFFGGFSQSNSLWRGYFSYNQITALSESSQKIYASCENTFFSKDLVSNDLKTTSSIDGLEAETITCLYHSDSVNKTFIGNKNGLLLVVNQDGSILYKKGIVDEVPVSSLLKKINHFMEYNNKLYLSCDYGISVFDLATFEFGDTYYIGTGGTQSAVYQTTVKNDELYAAVAGSGIKKVSLSNPNIIDFNQWQTISSGSWIGITTLQNQLVATNTDKKVYQYNGTSFSPFATFFSTIINLHATADYVLVTTATEVKVFSSTWQTVLQVYNSQITPYVTFTCATVKNNILYIGTNEQGVLTLPFSSPTNYDFLLPNGPLMNKIFRVKKSSSALWAIYGGYDIYYNPYNPGLMEYPISKFSASNGWTFIPYANLMGAKTFAGIAFSPQNDKNFYVSSYFSGLLKFENEQATTLYNTTNTGTDGLQSLTLTPPNPSYIDIRVNGPVFDKNGNLWMTNNMVTKPLKVLKSNGQWQSYDFTSAESAQDLKDTSYGPFVIDKNGTKWLTQDRNGVVGFNENYNNKIIAIKTGTSGNLPNNDVRCVAVDTKNQLWIGTISGLRIVPSVDSFITDTDIQSKAIIILENDLAQELFYDQFIIDIAVDGANRKWVAIAQSGVYLVSSNGQETIYHFTKENSPLPDNNVNDIEIDPVTGEVFFATDKGLVSFKGMATQASGDLTSVYVYPNPVRPEYEGTVKISNLTNKAVVKITDVEGNLVYETTSEGGTIEWDTTAFGQYKVATGVYVILISGQDGVETTVKKVMIIR</sequence>
<dbReference type="Pfam" id="PF21544">
    <property type="entry name" value="PorZ_N_b_propeller"/>
    <property type="match status" value="1"/>
</dbReference>
<feature type="domain" description="PorZ N-terminal beta-propeller" evidence="2">
    <location>
        <begin position="44"/>
        <end position="204"/>
    </location>
</feature>
<dbReference type="SUPFAM" id="SSF50998">
    <property type="entry name" value="Quinoprotein alcohol dehydrogenase-like"/>
    <property type="match status" value="1"/>
</dbReference>
<name>A0A328YKX2_9FLAO</name>
<dbReference type="OrthoDB" id="9807410at2"/>
<dbReference type="Proteomes" id="UP000248840">
    <property type="component" value="Unassembled WGS sequence"/>
</dbReference>
<dbReference type="InterPro" id="IPR026444">
    <property type="entry name" value="Secre_tail"/>
</dbReference>
<evidence type="ECO:0000313" key="4">
    <source>
        <dbReference type="Proteomes" id="UP000248840"/>
    </source>
</evidence>
<evidence type="ECO:0000259" key="2">
    <source>
        <dbReference type="Pfam" id="PF21544"/>
    </source>
</evidence>
<dbReference type="InterPro" id="IPR011047">
    <property type="entry name" value="Quinoprotein_ADH-like_sf"/>
</dbReference>
<dbReference type="InterPro" id="IPR015943">
    <property type="entry name" value="WD40/YVTN_repeat-like_dom_sf"/>
</dbReference>
<dbReference type="RefSeq" id="WP_112113475.1">
    <property type="nucleotide sequence ID" value="NZ_QLSZ01000008.1"/>
</dbReference>
<comment type="caution">
    <text evidence="3">The sequence shown here is derived from an EMBL/GenBank/DDBJ whole genome shotgun (WGS) entry which is preliminary data.</text>
</comment>